<name>A0ABX1J6Y4_9PSEU</name>
<dbReference type="PANTHER" id="PTHR40078:SF1">
    <property type="entry name" value="INTEGRAL MEMBRANE PROTEIN"/>
    <property type="match status" value="1"/>
</dbReference>
<keyword evidence="1" id="KW-0812">Transmembrane</keyword>
<feature type="transmembrane region" description="Helical" evidence="1">
    <location>
        <begin position="84"/>
        <end position="105"/>
    </location>
</feature>
<accession>A0ABX1J6Y4</accession>
<comment type="caution">
    <text evidence="2">The sequence shown here is derived from an EMBL/GenBank/DDBJ whole genome shotgun (WGS) entry which is preliminary data.</text>
</comment>
<dbReference type="Pfam" id="PF19700">
    <property type="entry name" value="DUF6198"/>
    <property type="match status" value="1"/>
</dbReference>
<feature type="transmembrane region" description="Helical" evidence="1">
    <location>
        <begin position="59"/>
        <end position="77"/>
    </location>
</feature>
<feature type="transmembrane region" description="Helical" evidence="1">
    <location>
        <begin position="21"/>
        <end position="39"/>
    </location>
</feature>
<gene>
    <name evidence="2" type="ORF">HFP15_19445</name>
</gene>
<feature type="transmembrane region" description="Helical" evidence="1">
    <location>
        <begin position="111"/>
        <end position="135"/>
    </location>
</feature>
<keyword evidence="1" id="KW-1133">Transmembrane helix</keyword>
<dbReference type="EMBL" id="JAAXLS010000012">
    <property type="protein sequence ID" value="NKQ55061.1"/>
    <property type="molecule type" value="Genomic_DNA"/>
</dbReference>
<keyword evidence="1" id="KW-0472">Membrane</keyword>
<evidence type="ECO:0008006" key="4">
    <source>
        <dbReference type="Google" id="ProtNLM"/>
    </source>
</evidence>
<proteinExistence type="predicted"/>
<dbReference type="RefSeq" id="WP_168517620.1">
    <property type="nucleotide sequence ID" value="NZ_JAAXLS010000012.1"/>
</dbReference>
<feature type="transmembrane region" description="Helical" evidence="1">
    <location>
        <begin position="156"/>
        <end position="175"/>
    </location>
</feature>
<dbReference type="InterPro" id="IPR038750">
    <property type="entry name" value="YczE/YyaS-like"/>
</dbReference>
<keyword evidence="3" id="KW-1185">Reference proteome</keyword>
<dbReference type="Proteomes" id="UP000715441">
    <property type="component" value="Unassembled WGS sequence"/>
</dbReference>
<organism evidence="2 3">
    <name type="scientific">Amycolatopsis acididurans</name>
    <dbReference type="NCBI Taxonomy" id="2724524"/>
    <lineage>
        <taxon>Bacteria</taxon>
        <taxon>Bacillati</taxon>
        <taxon>Actinomycetota</taxon>
        <taxon>Actinomycetes</taxon>
        <taxon>Pseudonocardiales</taxon>
        <taxon>Pseudonocardiaceae</taxon>
        <taxon>Amycolatopsis</taxon>
    </lineage>
</organism>
<reference evidence="2 3" key="1">
    <citation type="submission" date="2020-04" db="EMBL/GenBank/DDBJ databases">
        <title>Novel species.</title>
        <authorList>
            <person name="Teo W.F.A."/>
            <person name="Lipun K."/>
            <person name="Srisuk N."/>
            <person name="Duangmal K."/>
        </authorList>
    </citation>
    <scope>NUCLEOTIDE SEQUENCE [LARGE SCALE GENOMIC DNA]</scope>
    <source>
        <strain evidence="2 3">K13G38</strain>
    </source>
</reference>
<evidence type="ECO:0000256" key="1">
    <source>
        <dbReference type="SAM" id="Phobius"/>
    </source>
</evidence>
<feature type="transmembrane region" description="Helical" evidence="1">
    <location>
        <begin position="181"/>
        <end position="203"/>
    </location>
</feature>
<evidence type="ECO:0000313" key="3">
    <source>
        <dbReference type="Proteomes" id="UP000715441"/>
    </source>
</evidence>
<sequence length="208" mass="21871">MAAIDLRPVAVSVSPARRLPQLLLGLVLYGASMAMMTRAGLGLNPWDVLHEGLSNRTGLTFGTIVAIASVCVLLVWIPLRQRLGLGTVANIVVISITVDLVRAILPDQHVLAWQITLMLGGVVSNGLATAAYVGARLGPGPRDGLMTGLAGRTGRSVRLVRTAIEVVVLGAGWLLGGTVGIGTVLYALAIGPLAQFFLPLVAWRERDR</sequence>
<dbReference type="PANTHER" id="PTHR40078">
    <property type="entry name" value="INTEGRAL MEMBRANE PROTEIN-RELATED"/>
    <property type="match status" value="1"/>
</dbReference>
<protein>
    <recommendedName>
        <fullName evidence="4">Membrane protein YczE</fullName>
    </recommendedName>
</protein>
<evidence type="ECO:0000313" key="2">
    <source>
        <dbReference type="EMBL" id="NKQ55061.1"/>
    </source>
</evidence>